<dbReference type="Gene3D" id="2.60.200.20">
    <property type="match status" value="1"/>
</dbReference>
<keyword evidence="3" id="KW-0479">Metal-binding</keyword>
<dbReference type="CDD" id="cd22671">
    <property type="entry name" value="FHA_APTX-like"/>
    <property type="match status" value="1"/>
</dbReference>
<comment type="similarity">
    <text evidence="2">Belongs to the gamma-BBH/TMLD family.</text>
</comment>
<evidence type="ECO:0000313" key="10">
    <source>
        <dbReference type="EMBL" id="CAG8495376.1"/>
    </source>
</evidence>
<keyword evidence="6" id="KW-0408">Iron</keyword>
<gene>
    <name evidence="10" type="ORF">AMORRO_LOCUS2983</name>
</gene>
<dbReference type="InterPro" id="IPR008984">
    <property type="entry name" value="SMAD_FHA_dom_sf"/>
</dbReference>
<feature type="domain" description="TauD/TfdA-like" evidence="8">
    <location>
        <begin position="419"/>
        <end position="673"/>
    </location>
</feature>
<dbReference type="Gene3D" id="3.30.2020.30">
    <property type="match status" value="1"/>
</dbReference>
<dbReference type="Pfam" id="PF06155">
    <property type="entry name" value="GBBH-like_N"/>
    <property type="match status" value="1"/>
</dbReference>
<name>A0A9N8WTC3_9GLOM</name>
<organism evidence="10 11">
    <name type="scientific">Acaulospora morrowiae</name>
    <dbReference type="NCBI Taxonomy" id="94023"/>
    <lineage>
        <taxon>Eukaryota</taxon>
        <taxon>Fungi</taxon>
        <taxon>Fungi incertae sedis</taxon>
        <taxon>Mucoromycota</taxon>
        <taxon>Glomeromycotina</taxon>
        <taxon>Glomeromycetes</taxon>
        <taxon>Diversisporales</taxon>
        <taxon>Acaulosporaceae</taxon>
        <taxon>Acaulospora</taxon>
    </lineage>
</organism>
<proteinExistence type="inferred from homology"/>
<dbReference type="Proteomes" id="UP000789342">
    <property type="component" value="Unassembled WGS sequence"/>
</dbReference>
<comment type="caution">
    <text evidence="10">The sequence shown here is derived from an EMBL/GenBank/DDBJ whole genome shotgun (WGS) entry which is preliminary data.</text>
</comment>
<dbReference type="AlphaFoldDB" id="A0A9N8WTC3"/>
<dbReference type="Pfam" id="PF02668">
    <property type="entry name" value="TauD"/>
    <property type="match status" value="1"/>
</dbReference>
<keyword evidence="5" id="KW-0560">Oxidoreductase</keyword>
<feature type="compositionally biased region" description="Basic and acidic residues" evidence="7">
    <location>
        <begin position="230"/>
        <end position="239"/>
    </location>
</feature>
<dbReference type="GO" id="GO:0016706">
    <property type="term" value="F:2-oxoglutarate-dependent dioxygenase activity"/>
    <property type="evidence" value="ECO:0007669"/>
    <property type="project" value="UniProtKB-ARBA"/>
</dbReference>
<accession>A0A9N8WTC3</accession>
<feature type="region of interest" description="Disordered" evidence="7">
    <location>
        <begin position="175"/>
        <end position="251"/>
    </location>
</feature>
<dbReference type="InterPro" id="IPR003819">
    <property type="entry name" value="TauD/TfdA-like"/>
</dbReference>
<evidence type="ECO:0000256" key="3">
    <source>
        <dbReference type="ARBA" id="ARBA00022723"/>
    </source>
</evidence>
<dbReference type="InterPro" id="IPR038492">
    <property type="entry name" value="GBBH-like_N_sf"/>
</dbReference>
<evidence type="ECO:0000259" key="8">
    <source>
        <dbReference type="Pfam" id="PF02668"/>
    </source>
</evidence>
<dbReference type="GO" id="GO:0046872">
    <property type="term" value="F:metal ion binding"/>
    <property type="evidence" value="ECO:0007669"/>
    <property type="project" value="UniProtKB-KW"/>
</dbReference>
<evidence type="ECO:0000259" key="9">
    <source>
        <dbReference type="Pfam" id="PF06155"/>
    </source>
</evidence>
<evidence type="ECO:0000256" key="1">
    <source>
        <dbReference type="ARBA" id="ARBA00001954"/>
    </source>
</evidence>
<keyword evidence="4" id="KW-0223">Dioxygenase</keyword>
<dbReference type="InterPro" id="IPR050411">
    <property type="entry name" value="AlphaKG_dependent_hydroxylases"/>
</dbReference>
<dbReference type="SUPFAM" id="SSF49879">
    <property type="entry name" value="SMAD/FHA domain"/>
    <property type="match status" value="1"/>
</dbReference>
<sequence length="692" mass="79858">MTIHVVIHFKEPVNKTFTFTEPDSLELGRSSFVPDPSISKKQVLFEVKDGRVYATVLGSNSMIRGTEKVSKNNKVEIHDGENLTLIHDKYPFTVTITHTQDKESATHEFRSPMRVEKMHHIKSEQVIPRFKKEKEIVPLPSSHHESSETPSQLLRELFSQDTIRDDDDVYYKSYENENESGGTQTSDDGIEVSDGSNNAESEENFFTDESSYLGSYSESSENDNDELEQGQEKMKEKSKPTSKPLRRTSRASSSLGQFQFYDYHKSPSIKQIVIKPHSLVINWENSTKNNSKFNYIWLRDNCQCTECIHPDNKQKLFSSSEVPLDIKPIHVNVTSNEKDEETMEVVWNKSLSKLPTLQSNISSQPDSNEKIHKGIYPISFLKFYDSKFSTNQIRFNHMKPITWNRNSILKSNLWVDHYDYMNSDKGLLKALRQLWDYGLVVLKGVPVELNGDNSNESIENVVKRIGTIRSTFYGRVFDVISARGAKNIAYTNLSLGLHMDLLYYEAPPGLQFLHCLINSENGGESIFSDSLMAVENFKSAYPEDFDILTKTALTFNYLNDGHHMHYNRPVIVVDEHNDTITVNHAPMFQGPIESLLPSAQQTMSLTDNEDFDKDDERTFRFYQAYQRFCVFIEDPELKYELKLKPGELVIFVNRRVLHSRTAFDGERHLKGSYLELCEFKDKFRVLMKKYID</sequence>
<dbReference type="GO" id="GO:0045329">
    <property type="term" value="P:carnitine biosynthetic process"/>
    <property type="evidence" value="ECO:0007669"/>
    <property type="project" value="TreeGrafter"/>
</dbReference>
<reference evidence="10" key="1">
    <citation type="submission" date="2021-06" db="EMBL/GenBank/DDBJ databases">
        <authorList>
            <person name="Kallberg Y."/>
            <person name="Tangrot J."/>
            <person name="Rosling A."/>
        </authorList>
    </citation>
    <scope>NUCLEOTIDE SEQUENCE</scope>
    <source>
        <strain evidence="10">CL551</strain>
    </source>
</reference>
<dbReference type="OrthoDB" id="406634at2759"/>
<dbReference type="InterPro" id="IPR010376">
    <property type="entry name" value="GBBH-like_N"/>
</dbReference>
<protein>
    <submittedName>
        <fullName evidence="10">18413_t:CDS:1</fullName>
    </submittedName>
</protein>
<dbReference type="EMBL" id="CAJVPV010001377">
    <property type="protein sequence ID" value="CAG8495376.1"/>
    <property type="molecule type" value="Genomic_DNA"/>
</dbReference>
<evidence type="ECO:0000256" key="6">
    <source>
        <dbReference type="ARBA" id="ARBA00023004"/>
    </source>
</evidence>
<feature type="compositionally biased region" description="Acidic residues" evidence="7">
    <location>
        <begin position="220"/>
        <end position="229"/>
    </location>
</feature>
<evidence type="ECO:0000313" key="11">
    <source>
        <dbReference type="Proteomes" id="UP000789342"/>
    </source>
</evidence>
<dbReference type="GO" id="GO:0005739">
    <property type="term" value="C:mitochondrion"/>
    <property type="evidence" value="ECO:0007669"/>
    <property type="project" value="TreeGrafter"/>
</dbReference>
<feature type="compositionally biased region" description="Low complexity" evidence="7">
    <location>
        <begin position="209"/>
        <end position="219"/>
    </location>
</feature>
<evidence type="ECO:0000256" key="7">
    <source>
        <dbReference type="SAM" id="MobiDB-lite"/>
    </source>
</evidence>
<dbReference type="PANTHER" id="PTHR10696">
    <property type="entry name" value="GAMMA-BUTYROBETAINE HYDROXYLASE-RELATED"/>
    <property type="match status" value="1"/>
</dbReference>
<comment type="cofactor">
    <cofactor evidence="1">
        <name>Fe(2+)</name>
        <dbReference type="ChEBI" id="CHEBI:29033"/>
    </cofactor>
</comment>
<evidence type="ECO:0000256" key="5">
    <source>
        <dbReference type="ARBA" id="ARBA00023002"/>
    </source>
</evidence>
<dbReference type="InterPro" id="IPR042098">
    <property type="entry name" value="TauD-like_sf"/>
</dbReference>
<dbReference type="Gene3D" id="3.60.130.10">
    <property type="entry name" value="Clavaminate synthase-like"/>
    <property type="match status" value="1"/>
</dbReference>
<dbReference type="PANTHER" id="PTHR10696:SF25">
    <property type="entry name" value="OXIDOREDUCTASE AIM17-RELATED"/>
    <property type="match status" value="1"/>
</dbReference>
<feature type="domain" description="Gamma-butyrobetaine hydroxylase-like N-terminal" evidence="9">
    <location>
        <begin position="277"/>
        <end position="348"/>
    </location>
</feature>
<dbReference type="SUPFAM" id="SSF51197">
    <property type="entry name" value="Clavaminate synthase-like"/>
    <property type="match status" value="1"/>
</dbReference>
<evidence type="ECO:0000256" key="2">
    <source>
        <dbReference type="ARBA" id="ARBA00008654"/>
    </source>
</evidence>
<dbReference type="CDD" id="cd00250">
    <property type="entry name" value="CAS_like"/>
    <property type="match status" value="1"/>
</dbReference>
<keyword evidence="11" id="KW-1185">Reference proteome</keyword>
<evidence type="ECO:0000256" key="4">
    <source>
        <dbReference type="ARBA" id="ARBA00022964"/>
    </source>
</evidence>